<name>A0A2S8I9I1_BURCE</name>
<sequence>MAAAQAGLTKRWAQFRWSVVRARFRRGCHTRERAMGDMSDVTRMSEAGAPYEMVLTLLRNTGCLKQADDPEEFAESFKAVVHALLKQYVSSGVSDLAMAAYDAGLRAGLDGREDLPMIEVNKAARGNRCMTQGLWEVVSRAGRDHGRSIRQEYRQERQRV</sequence>
<protein>
    <submittedName>
        <fullName evidence="1">Uncharacterized protein</fullName>
    </submittedName>
</protein>
<evidence type="ECO:0000313" key="1">
    <source>
        <dbReference type="EMBL" id="PQP11431.1"/>
    </source>
</evidence>
<evidence type="ECO:0000313" key="2">
    <source>
        <dbReference type="Proteomes" id="UP000238206"/>
    </source>
</evidence>
<gene>
    <name evidence="1" type="ORF">C5615_32225</name>
</gene>
<dbReference type="EMBL" id="PUIQ01000058">
    <property type="protein sequence ID" value="PQP11431.1"/>
    <property type="molecule type" value="Genomic_DNA"/>
</dbReference>
<comment type="caution">
    <text evidence="1">The sequence shown here is derived from an EMBL/GenBank/DDBJ whole genome shotgun (WGS) entry which is preliminary data.</text>
</comment>
<reference evidence="1 2" key="1">
    <citation type="submission" date="2018-02" db="EMBL/GenBank/DDBJ databases">
        <title>Draft genome sequencing of Burkholderia cepacia Y14-15.</title>
        <authorList>
            <person name="Zheng B.-X."/>
        </authorList>
    </citation>
    <scope>NUCLEOTIDE SEQUENCE [LARGE SCALE GENOMIC DNA]</scope>
    <source>
        <strain evidence="1 2">Y14-15</strain>
    </source>
</reference>
<organism evidence="1 2">
    <name type="scientific">Burkholderia cepacia</name>
    <name type="common">Pseudomonas cepacia</name>
    <dbReference type="NCBI Taxonomy" id="292"/>
    <lineage>
        <taxon>Bacteria</taxon>
        <taxon>Pseudomonadati</taxon>
        <taxon>Pseudomonadota</taxon>
        <taxon>Betaproteobacteria</taxon>
        <taxon>Burkholderiales</taxon>
        <taxon>Burkholderiaceae</taxon>
        <taxon>Burkholderia</taxon>
        <taxon>Burkholderia cepacia complex</taxon>
    </lineage>
</organism>
<dbReference type="AlphaFoldDB" id="A0A2S8I9I1"/>
<dbReference type="Proteomes" id="UP000238206">
    <property type="component" value="Unassembled WGS sequence"/>
</dbReference>
<accession>A0A2S8I9I1</accession>
<proteinExistence type="predicted"/>